<dbReference type="Gene3D" id="2.70.20.10">
    <property type="entry name" value="Topoisomerase I, domain 3"/>
    <property type="match status" value="1"/>
</dbReference>
<dbReference type="InterPro" id="IPR013825">
    <property type="entry name" value="Topo_IA_cen_sub2"/>
</dbReference>
<dbReference type="Proteomes" id="UP000460317">
    <property type="component" value="Unassembled WGS sequence"/>
</dbReference>
<dbReference type="InterPro" id="IPR003601">
    <property type="entry name" value="Topo_IA_2"/>
</dbReference>
<dbReference type="GO" id="GO:0003677">
    <property type="term" value="F:DNA binding"/>
    <property type="evidence" value="ECO:0007669"/>
    <property type="project" value="UniProtKB-KW"/>
</dbReference>
<keyword evidence="6 13" id="KW-0413">Isomerase</keyword>
<gene>
    <name evidence="13" type="ORF">GAN93_07730</name>
</gene>
<dbReference type="PRINTS" id="PR00417">
    <property type="entry name" value="PRTPISMRASEI"/>
</dbReference>
<feature type="domain" description="Toprim" evidence="11">
    <location>
        <begin position="1"/>
        <end position="81"/>
    </location>
</feature>
<dbReference type="GO" id="GO:0043597">
    <property type="term" value="C:cytoplasmic replication fork"/>
    <property type="evidence" value="ECO:0007669"/>
    <property type="project" value="TreeGrafter"/>
</dbReference>
<dbReference type="Gene3D" id="1.10.290.10">
    <property type="entry name" value="Topoisomerase I, domain 4"/>
    <property type="match status" value="1"/>
</dbReference>
<evidence type="ECO:0000256" key="1">
    <source>
        <dbReference type="ARBA" id="ARBA00000213"/>
    </source>
</evidence>
<dbReference type="SUPFAM" id="SSF56712">
    <property type="entry name" value="Prokaryotic type I DNA topoisomerase"/>
    <property type="match status" value="1"/>
</dbReference>
<evidence type="ECO:0000256" key="5">
    <source>
        <dbReference type="ARBA" id="ARBA00023125"/>
    </source>
</evidence>
<evidence type="ECO:0000256" key="3">
    <source>
        <dbReference type="ARBA" id="ARBA00012891"/>
    </source>
</evidence>
<dbReference type="CDD" id="cd00186">
    <property type="entry name" value="TOP1Ac"/>
    <property type="match status" value="1"/>
</dbReference>
<evidence type="ECO:0000256" key="8">
    <source>
        <dbReference type="ARBA" id="ARBA00031985"/>
    </source>
</evidence>
<evidence type="ECO:0000313" key="13">
    <source>
        <dbReference type="EMBL" id="KAB4453679.1"/>
    </source>
</evidence>
<evidence type="ECO:0000256" key="7">
    <source>
        <dbReference type="ARBA" id="ARBA00030003"/>
    </source>
</evidence>
<dbReference type="InterPro" id="IPR025589">
    <property type="entry name" value="Toprim_C_rpt"/>
</dbReference>
<evidence type="ECO:0000259" key="11">
    <source>
        <dbReference type="PROSITE" id="PS50880"/>
    </source>
</evidence>
<dbReference type="GO" id="GO:0006310">
    <property type="term" value="P:DNA recombination"/>
    <property type="evidence" value="ECO:0007669"/>
    <property type="project" value="TreeGrafter"/>
</dbReference>
<dbReference type="Gene3D" id="1.10.460.10">
    <property type="entry name" value="Topoisomerase I, domain 2"/>
    <property type="match status" value="1"/>
</dbReference>
<dbReference type="EC" id="5.6.2.1" evidence="3"/>
<organism evidence="13 14">
    <name type="scientific">Bacteroides thetaiotaomicron</name>
    <dbReference type="NCBI Taxonomy" id="818"/>
    <lineage>
        <taxon>Bacteria</taxon>
        <taxon>Pseudomonadati</taxon>
        <taxon>Bacteroidota</taxon>
        <taxon>Bacteroidia</taxon>
        <taxon>Bacteroidales</taxon>
        <taxon>Bacteroidaceae</taxon>
        <taxon>Bacteroides</taxon>
    </lineage>
</organism>
<dbReference type="SMART" id="SM00436">
    <property type="entry name" value="TOP1Bc"/>
    <property type="match status" value="1"/>
</dbReference>
<evidence type="ECO:0000259" key="12">
    <source>
        <dbReference type="PROSITE" id="PS52039"/>
    </source>
</evidence>
<reference evidence="13 14" key="1">
    <citation type="journal article" date="2019" name="Nat. Med.">
        <title>A library of human gut bacterial isolates paired with longitudinal multiomics data enables mechanistic microbiome research.</title>
        <authorList>
            <person name="Poyet M."/>
            <person name="Groussin M."/>
            <person name="Gibbons S.M."/>
            <person name="Avila-Pacheco J."/>
            <person name="Jiang X."/>
            <person name="Kearney S.M."/>
            <person name="Perrotta A.R."/>
            <person name="Berdy B."/>
            <person name="Zhao S."/>
            <person name="Lieberman T.D."/>
            <person name="Swanson P.K."/>
            <person name="Smith M."/>
            <person name="Roesemann S."/>
            <person name="Alexander J.E."/>
            <person name="Rich S.A."/>
            <person name="Livny J."/>
            <person name="Vlamakis H."/>
            <person name="Clish C."/>
            <person name="Bullock K."/>
            <person name="Deik A."/>
            <person name="Scott J."/>
            <person name="Pierce K.A."/>
            <person name="Xavier R.J."/>
            <person name="Alm E.J."/>
        </authorList>
    </citation>
    <scope>NUCLEOTIDE SEQUENCE [LARGE SCALE GENOMIC DNA]</scope>
    <source>
        <strain evidence="13 14">BIOML-A165</strain>
    </source>
</reference>
<dbReference type="GO" id="GO:0006265">
    <property type="term" value="P:DNA topological change"/>
    <property type="evidence" value="ECO:0007669"/>
    <property type="project" value="InterPro"/>
</dbReference>
<dbReference type="AlphaFoldDB" id="A0A7J5JQG6"/>
<dbReference type="Gene3D" id="3.40.50.140">
    <property type="match status" value="1"/>
</dbReference>
<dbReference type="InterPro" id="IPR000380">
    <property type="entry name" value="Topo_IA"/>
</dbReference>
<sequence length="630" mass="70985">MLPIIPHSFKLVVRQVKTEEGYKADPSALKQLDVLRRLLNQAGSVIICTDAAREGELIARYVLEYLGYTKETKRLWISSLTEKSIREGFNNLKSSREFDSLYRSAKARREADWVVGMNASLSLSMAAGKSNYSLGRVQTPTLAMICRRYLDNRDFVAKPYYQLQLRTTKAGEELVMTCAEKYDTPQSLDIACKRVCEEKTAKVVQVEKKQVSEEAPLLYDLTALQRSANTKLGLTAEQTLDIAQKLYEFGYISYPRTGCGYITEDIFEQVPSLIALLKQHPRFARHAENLCSRILNRHCVNDSKMTDHHGLIITENFPKNLSLDEQNIYSMIAGRMLEAFSGKCLQETLSVQADCNGVSFGIKGRQIKVPGWRGIYNEPGEKEEESFLPEFKEGETLPVLGIDTLARKTKPQPIFTEASLLAAMEGCGRNLSDEKEKEAMKDSGLGTPATRAGIIELLIARHYVERSGRSLIPTPKGLEVYGIVKEKMIANVSMTGRWECELHEIETGEVSTETFTENINSYARQITSELLTLKLDHPDLLHCKCPKCGAETITVFNKVAKCGDPDCAFLLFRTFNGRELTDNQMLLLLQGKCTGYLKFTSKKGKKYEASLKLDDNYKIDITFKDNKPKK</sequence>
<dbReference type="RefSeq" id="WP_130041531.1">
    <property type="nucleotide sequence ID" value="NZ_RCXW01000005.1"/>
</dbReference>
<name>A0A7J5JQG6_BACT4</name>
<dbReference type="Pfam" id="PF01751">
    <property type="entry name" value="Toprim"/>
    <property type="match status" value="1"/>
</dbReference>
<evidence type="ECO:0000256" key="6">
    <source>
        <dbReference type="ARBA" id="ARBA00023235"/>
    </source>
</evidence>
<evidence type="ECO:0000256" key="4">
    <source>
        <dbReference type="ARBA" id="ARBA00023029"/>
    </source>
</evidence>
<comment type="similarity">
    <text evidence="2">Belongs to the type IA topoisomerase family.</text>
</comment>
<dbReference type="SMART" id="SM00437">
    <property type="entry name" value="TOP1Ac"/>
    <property type="match status" value="1"/>
</dbReference>
<comment type="caution">
    <text evidence="13">The sequence shown here is derived from an EMBL/GenBank/DDBJ whole genome shotgun (WGS) entry which is preliminary data.</text>
</comment>
<dbReference type="PANTHER" id="PTHR11390:SF21">
    <property type="entry name" value="DNA TOPOISOMERASE 3-ALPHA"/>
    <property type="match status" value="1"/>
</dbReference>
<dbReference type="PROSITE" id="PS52039">
    <property type="entry name" value="TOPO_IA_2"/>
    <property type="match status" value="1"/>
</dbReference>
<dbReference type="InterPro" id="IPR006171">
    <property type="entry name" value="TOPRIM_dom"/>
</dbReference>
<dbReference type="Pfam" id="PF13342">
    <property type="entry name" value="Toprim_Crpt"/>
    <property type="match status" value="1"/>
</dbReference>
<dbReference type="Pfam" id="PF01131">
    <property type="entry name" value="Topoisom_bac"/>
    <property type="match status" value="1"/>
</dbReference>
<keyword evidence="4" id="KW-0799">Topoisomerase</keyword>
<dbReference type="PANTHER" id="PTHR11390">
    <property type="entry name" value="PROKARYOTIC DNA TOPOISOMERASE"/>
    <property type="match status" value="1"/>
</dbReference>
<dbReference type="InterPro" id="IPR023405">
    <property type="entry name" value="Topo_IA_core_domain"/>
</dbReference>
<dbReference type="EMBL" id="WCSB01000005">
    <property type="protein sequence ID" value="KAB4453679.1"/>
    <property type="molecule type" value="Genomic_DNA"/>
</dbReference>
<dbReference type="InterPro" id="IPR003602">
    <property type="entry name" value="Topo_IA_DNA-bd_dom"/>
</dbReference>
<evidence type="ECO:0000256" key="2">
    <source>
        <dbReference type="ARBA" id="ARBA00009446"/>
    </source>
</evidence>
<keyword evidence="5" id="KW-0238">DNA-binding</keyword>
<dbReference type="InterPro" id="IPR013497">
    <property type="entry name" value="Topo_IA_cen"/>
</dbReference>
<dbReference type="InterPro" id="IPR013826">
    <property type="entry name" value="Topo_IA_cen_sub3"/>
</dbReference>
<dbReference type="GO" id="GO:0006281">
    <property type="term" value="P:DNA repair"/>
    <property type="evidence" value="ECO:0007669"/>
    <property type="project" value="TreeGrafter"/>
</dbReference>
<feature type="domain" description="Topo IA-type catalytic" evidence="12">
    <location>
        <begin position="98"/>
        <end position="527"/>
    </location>
</feature>
<evidence type="ECO:0000256" key="9">
    <source>
        <dbReference type="ARBA" id="ARBA00032235"/>
    </source>
</evidence>
<dbReference type="GO" id="GO:0003917">
    <property type="term" value="F:DNA topoisomerase type I (single strand cut, ATP-independent) activity"/>
    <property type="evidence" value="ECO:0007669"/>
    <property type="project" value="UniProtKB-EC"/>
</dbReference>
<evidence type="ECO:0000313" key="14">
    <source>
        <dbReference type="Proteomes" id="UP000460317"/>
    </source>
</evidence>
<evidence type="ECO:0000256" key="10">
    <source>
        <dbReference type="ARBA" id="ARBA00032877"/>
    </source>
</evidence>
<dbReference type="PROSITE" id="PS50880">
    <property type="entry name" value="TOPRIM"/>
    <property type="match status" value="1"/>
</dbReference>
<dbReference type="InterPro" id="IPR013824">
    <property type="entry name" value="Topo_IA_cen_sub1"/>
</dbReference>
<comment type="catalytic activity">
    <reaction evidence="1">
        <text>ATP-independent breakage of single-stranded DNA, followed by passage and rejoining.</text>
        <dbReference type="EC" id="5.6.2.1"/>
    </reaction>
</comment>
<protein>
    <recommendedName>
        <fullName evidence="3">DNA topoisomerase</fullName>
        <ecNumber evidence="3">5.6.2.1</ecNumber>
    </recommendedName>
    <alternativeName>
        <fullName evidence="10">Omega-protein</fullName>
    </alternativeName>
    <alternativeName>
        <fullName evidence="9">Relaxing enzyme</fullName>
    </alternativeName>
    <alternativeName>
        <fullName evidence="7">Swivelase</fullName>
    </alternativeName>
    <alternativeName>
        <fullName evidence="8">Untwisting enzyme</fullName>
    </alternativeName>
</protein>
<accession>A0A7J5JQG6</accession>
<proteinExistence type="inferred from homology"/>